<evidence type="ECO:0000313" key="5">
    <source>
        <dbReference type="Proteomes" id="UP000037326"/>
    </source>
</evidence>
<gene>
    <name evidence="4" type="ORF">ACZ11_09105</name>
</gene>
<evidence type="ECO:0000256" key="2">
    <source>
        <dbReference type="ARBA" id="ARBA00023315"/>
    </source>
</evidence>
<keyword evidence="2" id="KW-0012">Acyltransferase</keyword>
<dbReference type="Proteomes" id="UP000037326">
    <property type="component" value="Unassembled WGS sequence"/>
</dbReference>
<dbReference type="OrthoDB" id="9804948at2"/>
<dbReference type="GO" id="GO:0016747">
    <property type="term" value="F:acyltransferase activity, transferring groups other than amino-acyl groups"/>
    <property type="evidence" value="ECO:0007669"/>
    <property type="project" value="InterPro"/>
</dbReference>
<dbReference type="InterPro" id="IPR016181">
    <property type="entry name" value="Acyl_CoA_acyltransferase"/>
</dbReference>
<accession>A0A0K9FDR8</accession>
<dbReference type="CDD" id="cd04301">
    <property type="entry name" value="NAT_SF"/>
    <property type="match status" value="1"/>
</dbReference>
<feature type="domain" description="N-acetyltransferase" evidence="3">
    <location>
        <begin position="1"/>
        <end position="150"/>
    </location>
</feature>
<dbReference type="PANTHER" id="PTHR43420">
    <property type="entry name" value="ACETYLTRANSFERASE"/>
    <property type="match status" value="1"/>
</dbReference>
<protein>
    <submittedName>
        <fullName evidence="4">GNAT family acetyltransferase</fullName>
    </submittedName>
</protein>
<dbReference type="PANTHER" id="PTHR43420:SF31">
    <property type="entry name" value="ACETYLTRANSFERASE"/>
    <property type="match status" value="1"/>
</dbReference>
<dbReference type="Pfam" id="PF13527">
    <property type="entry name" value="Acetyltransf_9"/>
    <property type="match status" value="1"/>
</dbReference>
<dbReference type="AlphaFoldDB" id="A0A0K9FDR8"/>
<sequence>MTNYQFVYDYKDNLKYRESFNELAKLVFNLDFSKWYEKGCWNDQYICYSYIDGDKIIANASISKMAVLVNGKEYKAIQIGTVMTHPNYRNKDLARKLMDHIIDIYQDQYEIIYLFANETVLDFYPKFGFSKVQESRYFLNVDNLKKKSNTAIRKLDIEDIQNLSLLKLYAKERIPASSILDVKENESLLMFYFLIVFPNSIYFIEEEDVIVLFEKEDGELHLFDFVSRKKIDIEEVLSYITSSEIKRIIFHFIPDCKDAESEVIDVEDDVLFIRPMINFGTERPLFPLTSHS</sequence>
<dbReference type="EMBL" id="LFXJ01000005">
    <property type="protein sequence ID" value="KMY32291.1"/>
    <property type="molecule type" value="Genomic_DNA"/>
</dbReference>
<dbReference type="RefSeq" id="WP_049665455.1">
    <property type="nucleotide sequence ID" value="NZ_LFXJ01000005.1"/>
</dbReference>
<evidence type="ECO:0000256" key="1">
    <source>
        <dbReference type="ARBA" id="ARBA00022679"/>
    </source>
</evidence>
<keyword evidence="1 4" id="KW-0808">Transferase</keyword>
<dbReference type="InterPro" id="IPR050680">
    <property type="entry name" value="YpeA/RimI_acetyltransf"/>
</dbReference>
<dbReference type="GeneID" id="96598415"/>
<evidence type="ECO:0000259" key="3">
    <source>
        <dbReference type="PROSITE" id="PS51186"/>
    </source>
</evidence>
<comment type="caution">
    <text evidence="4">The sequence shown here is derived from an EMBL/GenBank/DDBJ whole genome shotgun (WGS) entry which is preliminary data.</text>
</comment>
<evidence type="ECO:0000313" key="4">
    <source>
        <dbReference type="EMBL" id="KMY32291.1"/>
    </source>
</evidence>
<dbReference type="SUPFAM" id="SSF55729">
    <property type="entry name" value="Acyl-CoA N-acyltransferases (Nat)"/>
    <property type="match status" value="1"/>
</dbReference>
<dbReference type="InterPro" id="IPR000182">
    <property type="entry name" value="GNAT_dom"/>
</dbReference>
<dbReference type="PROSITE" id="PS51186">
    <property type="entry name" value="GNAT"/>
    <property type="match status" value="1"/>
</dbReference>
<reference evidence="5" key="1">
    <citation type="submission" date="2015-07" db="EMBL/GenBank/DDBJ databases">
        <authorList>
            <consortium name="Consortium for Microbial Forensics and Genomics (microFORGE)"/>
            <person name="Knight B.M."/>
            <person name="Roberts D.P."/>
            <person name="Lin D."/>
            <person name="Hari K."/>
            <person name="Fletcher J."/>
            <person name="Melcher U."/>
            <person name="Blagden T."/>
            <person name="Winegar R.A."/>
        </authorList>
    </citation>
    <scope>NUCLEOTIDE SEQUENCE [LARGE SCALE GENOMIC DNA]</scope>
    <source>
        <strain evidence="5">DSM 23493</strain>
    </source>
</reference>
<dbReference type="Gene3D" id="3.40.630.30">
    <property type="match status" value="1"/>
</dbReference>
<dbReference type="PATRIC" id="fig|582475.4.peg.1378"/>
<name>A0A0K9FDR8_9BACI</name>
<organism evidence="4 5">
    <name type="scientific">Lysinibacillus xylanilyticus</name>
    <dbReference type="NCBI Taxonomy" id="582475"/>
    <lineage>
        <taxon>Bacteria</taxon>
        <taxon>Bacillati</taxon>
        <taxon>Bacillota</taxon>
        <taxon>Bacilli</taxon>
        <taxon>Bacillales</taxon>
        <taxon>Bacillaceae</taxon>
        <taxon>Lysinibacillus</taxon>
    </lineage>
</organism>
<proteinExistence type="predicted"/>